<reference evidence="1 2" key="1">
    <citation type="submission" date="2019-03" db="EMBL/GenBank/DDBJ databases">
        <title>Complete genome sequence of Paenisporosarcina antarctica CGMCC 1.6503T.</title>
        <authorList>
            <person name="Rong J.-C."/>
            <person name="Chi N.-Y."/>
            <person name="Zhang Q.-F."/>
        </authorList>
    </citation>
    <scope>NUCLEOTIDE SEQUENCE [LARGE SCALE GENOMIC DNA]</scope>
    <source>
        <strain evidence="1 2">CGMCC 1.6503</strain>
    </source>
</reference>
<organism evidence="1 2">
    <name type="scientific">Paenisporosarcina antarctica</name>
    <dbReference type="NCBI Taxonomy" id="417367"/>
    <lineage>
        <taxon>Bacteria</taxon>
        <taxon>Bacillati</taxon>
        <taxon>Bacillota</taxon>
        <taxon>Bacilli</taxon>
        <taxon>Bacillales</taxon>
        <taxon>Caryophanaceae</taxon>
        <taxon>Paenisporosarcina</taxon>
    </lineage>
</organism>
<dbReference type="KEGG" id="panc:E2636_16840"/>
<dbReference type="Proteomes" id="UP000294292">
    <property type="component" value="Chromosome"/>
</dbReference>
<proteinExistence type="predicted"/>
<protein>
    <recommendedName>
        <fullName evidence="3">Fip</fullName>
    </recommendedName>
</protein>
<dbReference type="InterPro" id="IPR046556">
    <property type="entry name" value="DUF6710"/>
</dbReference>
<dbReference type="OrthoDB" id="1777863at2"/>
<keyword evidence="2" id="KW-1185">Reference proteome</keyword>
<dbReference type="AlphaFoldDB" id="A0A4P7A3S5"/>
<name>A0A4P7A3S5_9BACL</name>
<evidence type="ECO:0000313" key="2">
    <source>
        <dbReference type="Proteomes" id="UP000294292"/>
    </source>
</evidence>
<dbReference type="RefSeq" id="WP_134211337.1">
    <property type="nucleotide sequence ID" value="NZ_CP038015.1"/>
</dbReference>
<evidence type="ECO:0000313" key="1">
    <source>
        <dbReference type="EMBL" id="QBP42706.1"/>
    </source>
</evidence>
<gene>
    <name evidence="1" type="ORF">E2636_16840</name>
</gene>
<dbReference type="Pfam" id="PF20457">
    <property type="entry name" value="DUF6710"/>
    <property type="match status" value="1"/>
</dbReference>
<evidence type="ECO:0008006" key="3">
    <source>
        <dbReference type="Google" id="ProtNLM"/>
    </source>
</evidence>
<accession>A0A4P7A3S5</accession>
<sequence length="255" mass="29589">MFIFRNKQSKRIKQSSVKRHKSSTNLEIKNNFDSIMRFSESVLDQAKDFKNSKDRLKEENEHPLIDVVRLIGRQLQSQYLTNLLYQRDEALLSILSPKDVLFDPSAWISKDGTIFEDVMRKLKTDKVISLNRDLVLPCSWKKSRMVTCIAMIGEGRRRGQWRQDYNNHYVNLWLPMGIAWVGSGNHSISTGIIQGKGHIIPKNVYDISDVYDYVYCDGLNYYRKEDGSIISPVMNAEFAAIFEIGRMMTENSISY</sequence>
<dbReference type="EMBL" id="CP038015">
    <property type="protein sequence ID" value="QBP42706.1"/>
    <property type="molecule type" value="Genomic_DNA"/>
</dbReference>